<dbReference type="SUPFAM" id="SSF57184">
    <property type="entry name" value="Growth factor receptor domain"/>
    <property type="match status" value="3"/>
</dbReference>
<evidence type="ECO:0000256" key="1">
    <source>
        <dbReference type="ARBA" id="ARBA00004498"/>
    </source>
</evidence>
<feature type="disulfide bond" evidence="10">
    <location>
        <begin position="97"/>
        <end position="114"/>
    </location>
</feature>
<dbReference type="FunFam" id="2.10.25.10:FF:000008">
    <property type="entry name" value="Signal peptide, CUB domain, EGF-like 2"/>
    <property type="match status" value="1"/>
</dbReference>
<keyword evidence="8 10" id="KW-1015">Disulfide bond</keyword>
<keyword evidence="2" id="KW-0964">Secreted</keyword>
<dbReference type="PROSITE" id="PS50026">
    <property type="entry name" value="EGF_3"/>
    <property type="match status" value="4"/>
</dbReference>
<feature type="domain" description="EGF-like" evidence="11">
    <location>
        <begin position="208"/>
        <end position="248"/>
    </location>
</feature>
<feature type="domain" description="EGF-like" evidence="11">
    <location>
        <begin position="332"/>
        <end position="373"/>
    </location>
</feature>
<dbReference type="AlphaFoldDB" id="A0A158P8J0"/>
<evidence type="ECO:0000313" key="14">
    <source>
        <dbReference type="WBParaSite" id="ACAC_0000713601-mRNA-1"/>
    </source>
</evidence>
<keyword evidence="9" id="KW-0325">Glycoprotein</keyword>
<dbReference type="GO" id="GO:0005509">
    <property type="term" value="F:calcium ion binding"/>
    <property type="evidence" value="ECO:0007669"/>
    <property type="project" value="InterPro"/>
</dbReference>
<dbReference type="PROSITE" id="PS01187">
    <property type="entry name" value="EGF_CA"/>
    <property type="match status" value="2"/>
</dbReference>
<evidence type="ECO:0000256" key="3">
    <source>
        <dbReference type="ARBA" id="ARBA00022530"/>
    </source>
</evidence>
<dbReference type="InterPro" id="IPR026823">
    <property type="entry name" value="cEGF"/>
</dbReference>
<dbReference type="PROSITE" id="PS00022">
    <property type="entry name" value="EGF_1"/>
    <property type="match status" value="1"/>
</dbReference>
<reference evidence="14" key="2">
    <citation type="submission" date="2016-04" db="UniProtKB">
        <authorList>
            <consortium name="WormBaseParasite"/>
        </authorList>
    </citation>
    <scope>IDENTIFICATION</scope>
</reference>
<dbReference type="SMART" id="SM00179">
    <property type="entry name" value="EGF_CA"/>
    <property type="match status" value="8"/>
</dbReference>
<dbReference type="Proteomes" id="UP000035642">
    <property type="component" value="Unassembled WGS sequence"/>
</dbReference>
<proteinExistence type="predicted"/>
<dbReference type="PROSITE" id="PS51041">
    <property type="entry name" value="EMI"/>
    <property type="match status" value="1"/>
</dbReference>
<evidence type="ECO:0000256" key="10">
    <source>
        <dbReference type="PROSITE-ProRule" id="PRU00076"/>
    </source>
</evidence>
<protein>
    <submittedName>
        <fullName evidence="14">Multiple epidermal growth factor-like domains protein 6</fullName>
    </submittedName>
</protein>
<feature type="domain" description="EGF-like" evidence="11">
    <location>
        <begin position="88"/>
        <end position="126"/>
    </location>
</feature>
<evidence type="ECO:0000256" key="4">
    <source>
        <dbReference type="ARBA" id="ARBA00022536"/>
    </source>
</evidence>
<dbReference type="SMART" id="SM00181">
    <property type="entry name" value="EGF"/>
    <property type="match status" value="10"/>
</dbReference>
<feature type="disulfide bond" evidence="10">
    <location>
        <begin position="116"/>
        <end position="125"/>
    </location>
</feature>
<dbReference type="STRING" id="6313.A0A158P8J0"/>
<dbReference type="InterPro" id="IPR009030">
    <property type="entry name" value="Growth_fac_rcpt_cys_sf"/>
</dbReference>
<sequence>MVKFYSRKNVCPHEEVEIVTVKQPCVERYTKYVRTRKPGCNGQFKSCSVREPKTIYFHTYKNVNRTRRHTVADCCPGWVHVPGTAGCERANCTSDLCHNGGTCIAFRNGTEEICECAAGFTGAKCQYDVNECIVDNGGCHHDCVNTIGTFYCRCWSGFELEENGKHCKGRGLCTEYTFNFVRNSKRILISIAPKILVALLLYLSLRNNIDECAISNGDCSHRCVNSPGGHRCECPPGMQVNSGGRKCVDSNSCDADNGGCDQICEEKLGRFFRCKCKHGYRLGDDKKKCHPIDPCLENKGGCQHHCVNENGRARCQCFAGYRLGYDRKTCVDIDECKFQNGGGCQHECVNTYGSYRCRCRSGYILADDGRSCDEELTGCQVANGGCQHDCYEQPEGHHVCKCRDGYDLAADGTSCLDINECSVGNAGCSQLCVNLPGSYECQCKSGYTMTYDRRTCEDINECLSNNGGCHHRCTNTQGSFECSCEDGYRLADDGRSCYDVNECLVNNGGCSQLCRNDEGGRHCECFGGYVLANDGKSCMGYMSEVKCDVDYTELNRIFI</sequence>
<evidence type="ECO:0000256" key="6">
    <source>
        <dbReference type="ARBA" id="ARBA00022737"/>
    </source>
</evidence>
<dbReference type="InterPro" id="IPR052080">
    <property type="entry name" value="vWF_C/EGF_Fibrillin"/>
</dbReference>
<dbReference type="PANTHER" id="PTHR47333:SF4">
    <property type="entry name" value="EGF-LIKE DOMAIN-CONTAINING PROTEIN"/>
    <property type="match status" value="1"/>
</dbReference>
<dbReference type="SUPFAM" id="SSF57196">
    <property type="entry name" value="EGF/Laminin"/>
    <property type="match status" value="2"/>
</dbReference>
<evidence type="ECO:0000313" key="13">
    <source>
        <dbReference type="Proteomes" id="UP000035642"/>
    </source>
</evidence>
<name>A0A158P8J0_ANGCA</name>
<evidence type="ECO:0000259" key="11">
    <source>
        <dbReference type="PROSITE" id="PS50026"/>
    </source>
</evidence>
<dbReference type="Pfam" id="PF12662">
    <property type="entry name" value="cEGF"/>
    <property type="match status" value="1"/>
</dbReference>
<comment type="subcellular location">
    <subcellularLocation>
        <location evidence="1">Secreted</location>
        <location evidence="1">Extracellular space</location>
        <location evidence="1">Extracellular matrix</location>
    </subcellularLocation>
</comment>
<accession>A0A158P8J0</accession>
<reference evidence="13" key="1">
    <citation type="submission" date="2012-09" db="EMBL/GenBank/DDBJ databases">
        <authorList>
            <person name="Martin A.A."/>
        </authorList>
    </citation>
    <scope>NUCLEOTIDE SEQUENCE</scope>
</reference>
<dbReference type="PROSITE" id="PS01186">
    <property type="entry name" value="EGF_2"/>
    <property type="match status" value="6"/>
</dbReference>
<dbReference type="WBParaSite" id="ACAC_0000713601-mRNA-1">
    <property type="protein sequence ID" value="ACAC_0000713601-mRNA-1"/>
    <property type="gene ID" value="ACAC_0000713601"/>
</dbReference>
<keyword evidence="13" id="KW-1185">Reference proteome</keyword>
<dbReference type="PROSITE" id="PS00010">
    <property type="entry name" value="ASX_HYDROXYL"/>
    <property type="match status" value="4"/>
</dbReference>
<evidence type="ECO:0000256" key="5">
    <source>
        <dbReference type="ARBA" id="ARBA00022729"/>
    </source>
</evidence>
<dbReference type="Gene3D" id="2.10.25.10">
    <property type="entry name" value="Laminin"/>
    <property type="match status" value="10"/>
</dbReference>
<feature type="domain" description="EMI" evidence="12">
    <location>
        <begin position="7"/>
        <end position="89"/>
    </location>
</feature>
<evidence type="ECO:0000256" key="7">
    <source>
        <dbReference type="ARBA" id="ARBA00022837"/>
    </source>
</evidence>
<dbReference type="InterPro" id="IPR018097">
    <property type="entry name" value="EGF_Ca-bd_CS"/>
</dbReference>
<dbReference type="InterPro" id="IPR011489">
    <property type="entry name" value="EMI_domain"/>
</dbReference>
<keyword evidence="4 10" id="KW-0245">EGF-like domain</keyword>
<evidence type="ECO:0000256" key="2">
    <source>
        <dbReference type="ARBA" id="ARBA00022525"/>
    </source>
</evidence>
<keyword evidence="5" id="KW-0732">Signal</keyword>
<dbReference type="FunFam" id="2.10.25.10:FF:000240">
    <property type="entry name" value="Vitamin K-dependent protein S"/>
    <property type="match status" value="3"/>
</dbReference>
<evidence type="ECO:0000256" key="8">
    <source>
        <dbReference type="ARBA" id="ARBA00023157"/>
    </source>
</evidence>
<comment type="caution">
    <text evidence="10">Lacks conserved residue(s) required for the propagation of feature annotation.</text>
</comment>
<dbReference type="InterPro" id="IPR000152">
    <property type="entry name" value="EGF-type_Asp/Asn_hydroxyl_site"/>
</dbReference>
<dbReference type="InterPro" id="IPR000742">
    <property type="entry name" value="EGF"/>
</dbReference>
<keyword evidence="7" id="KW-0106">Calcium</keyword>
<organism evidence="13 14">
    <name type="scientific">Angiostrongylus cantonensis</name>
    <name type="common">Rat lungworm</name>
    <dbReference type="NCBI Taxonomy" id="6313"/>
    <lineage>
        <taxon>Eukaryota</taxon>
        <taxon>Metazoa</taxon>
        <taxon>Ecdysozoa</taxon>
        <taxon>Nematoda</taxon>
        <taxon>Chromadorea</taxon>
        <taxon>Rhabditida</taxon>
        <taxon>Rhabditina</taxon>
        <taxon>Rhabditomorpha</taxon>
        <taxon>Strongyloidea</taxon>
        <taxon>Metastrongylidae</taxon>
        <taxon>Angiostrongylus</taxon>
    </lineage>
</organism>
<dbReference type="Pfam" id="PF07546">
    <property type="entry name" value="EMI"/>
    <property type="match status" value="1"/>
</dbReference>
<dbReference type="Pfam" id="PF14670">
    <property type="entry name" value="FXa_inhibition"/>
    <property type="match status" value="8"/>
</dbReference>
<evidence type="ECO:0000256" key="9">
    <source>
        <dbReference type="ARBA" id="ARBA00023180"/>
    </source>
</evidence>
<evidence type="ECO:0000259" key="12">
    <source>
        <dbReference type="PROSITE" id="PS51041"/>
    </source>
</evidence>
<dbReference type="FunFam" id="2.10.25.10:FF:000010">
    <property type="entry name" value="Pro-epidermal growth factor"/>
    <property type="match status" value="1"/>
</dbReference>
<feature type="domain" description="EGF-like" evidence="11">
    <location>
        <begin position="417"/>
        <end position="457"/>
    </location>
</feature>
<dbReference type="PANTHER" id="PTHR47333">
    <property type="entry name" value="VON WILLEBRAND FACTOR C AND EGF DOMAIN-CONTAINING PROTEIN"/>
    <property type="match status" value="1"/>
</dbReference>
<keyword evidence="3" id="KW-0272">Extracellular matrix</keyword>
<keyword evidence="6" id="KW-0677">Repeat</keyword>
<dbReference type="FunFam" id="2.10.25.10:FF:000037">
    <property type="entry name" value="Signal peptide, CUB domain and EGF-like domain-containing 2"/>
    <property type="match status" value="2"/>
</dbReference>
<dbReference type="InterPro" id="IPR001881">
    <property type="entry name" value="EGF-like_Ca-bd_dom"/>
</dbReference>